<evidence type="ECO:0000313" key="2">
    <source>
        <dbReference type="Proteomes" id="UP000217780"/>
    </source>
</evidence>
<reference evidence="1 2" key="1">
    <citation type="submission" date="2017-08" db="EMBL/GenBank/DDBJ databases">
        <title>WGS of Clinical strains of the CDC Group NO-1 linked to zoonotic infections in humans.</title>
        <authorList>
            <person name="Bernier A.-M."/>
            <person name="Bernard K."/>
        </authorList>
    </citation>
    <scope>NUCLEOTIDE SEQUENCE [LARGE SCALE GENOMIC DNA]</scope>
    <source>
        <strain evidence="1 2">NML91-0035</strain>
    </source>
</reference>
<dbReference type="Proteomes" id="UP000217780">
    <property type="component" value="Unassembled WGS sequence"/>
</dbReference>
<dbReference type="EMBL" id="NTBI01000009">
    <property type="protein sequence ID" value="PAX16173.1"/>
    <property type="molecule type" value="Genomic_DNA"/>
</dbReference>
<accession>A0A2A2T3U9</accession>
<gene>
    <name evidence="1" type="ORF">CLI92_10205</name>
</gene>
<comment type="caution">
    <text evidence="1">The sequence shown here is derived from an EMBL/GenBank/DDBJ whole genome shotgun (WGS) entry which is preliminary data.</text>
</comment>
<evidence type="ECO:0000313" key="1">
    <source>
        <dbReference type="EMBL" id="PAX16173.1"/>
    </source>
</evidence>
<sequence>MALLCGLLGLIGLLAACSSKPPPAQWQVRSLASAELAQAAYLDGDERVAQLEWQRARQQVARTGSPEALALLVLRQCAMQMASLDWQPCADFTPLAPGASAQARAYAAYLEGQALDEAQRNALPAPQQRIAAHLQIDDASLGALQAIEDPLSRLLAAALLQRRSAQASPELMALAIDTASAQGWRRPLLAWLLRQAQYARAQGLDELLAQTELRIAIVQRQGALASPSPQATAPAAATPAGR</sequence>
<proteinExistence type="predicted"/>
<protein>
    <submittedName>
        <fullName evidence="1">Uncharacterized protein</fullName>
    </submittedName>
</protein>
<organism evidence="1 2">
    <name type="scientific">Vandammella animalimorsus</name>
    <dbReference type="NCBI Taxonomy" id="2029117"/>
    <lineage>
        <taxon>Bacteria</taxon>
        <taxon>Pseudomonadati</taxon>
        <taxon>Pseudomonadota</taxon>
        <taxon>Betaproteobacteria</taxon>
        <taxon>Burkholderiales</taxon>
        <taxon>Comamonadaceae</taxon>
        <taxon>Vandammella</taxon>
    </lineage>
</organism>
<dbReference type="AlphaFoldDB" id="A0A2A2T3U9"/>
<name>A0A2A2T3U9_9BURK</name>